<evidence type="ECO:0000313" key="3">
    <source>
        <dbReference type="Proteomes" id="UP000823388"/>
    </source>
</evidence>
<sequence length="399" mass="41934">MLDRLEDEFDDPSDSGGEEMEDDEPDWDELADEDYTGAEGSSLAAAKAIAPSLSQGDRVRGNTMPDVRPSAPRGLGGTSDPQSGETSAPRVVAGMWRPSSPPASLRDSAHPAGASNPRPAANVLGKRHGEPVASMVPKRGRSVSTRADATRGSLVIAPRKILSKQRAAQDAVVEPASGGVEGDAPMTSAAETVSPPEGAQGGKGPDLPAGGGCHHGRLPRPFGSRSCERGLHRRVQRRPHPPMTPDQPKGRGLKRPSKPRQGPRGRHPTPQRSPSPHPTPQRSSAPRLRSQPQATRSFRLRQLRGFRRWGRGADPRTHGGHGSGGGELDTLGAGSHCPNAHGDSRDDGCGSSCHVSAFLAVSGRAGLAPSAGWRGRARTRSRRRFKPASPDAGFHAEGA</sequence>
<feature type="region of interest" description="Disordered" evidence="1">
    <location>
        <begin position="1"/>
        <end position="332"/>
    </location>
</feature>
<dbReference type="Proteomes" id="UP000823388">
    <property type="component" value="Chromosome 8K"/>
</dbReference>
<dbReference type="AlphaFoldDB" id="A0A8T0PR73"/>
<feature type="compositionally biased region" description="Acidic residues" evidence="1">
    <location>
        <begin position="1"/>
        <end position="36"/>
    </location>
</feature>
<gene>
    <name evidence="2" type="ORF">PVAP13_8KG321700</name>
</gene>
<dbReference type="EMBL" id="CM029051">
    <property type="protein sequence ID" value="KAG2563019.1"/>
    <property type="molecule type" value="Genomic_DNA"/>
</dbReference>
<evidence type="ECO:0000256" key="1">
    <source>
        <dbReference type="SAM" id="MobiDB-lite"/>
    </source>
</evidence>
<proteinExistence type="predicted"/>
<accession>A0A8T0PR73</accession>
<reference evidence="2 3" key="1">
    <citation type="submission" date="2020-05" db="EMBL/GenBank/DDBJ databases">
        <title>WGS assembly of Panicum virgatum.</title>
        <authorList>
            <person name="Lovell J.T."/>
            <person name="Jenkins J."/>
            <person name="Shu S."/>
            <person name="Juenger T.E."/>
            <person name="Schmutz J."/>
        </authorList>
    </citation>
    <scope>NUCLEOTIDE SEQUENCE [LARGE SCALE GENOMIC DNA]</scope>
    <source>
        <strain evidence="3">cv. AP13</strain>
    </source>
</reference>
<feature type="compositionally biased region" description="Basic residues" evidence="1">
    <location>
        <begin position="251"/>
        <end position="269"/>
    </location>
</feature>
<feature type="compositionally biased region" description="Polar residues" evidence="1">
    <location>
        <begin position="280"/>
        <end position="296"/>
    </location>
</feature>
<feature type="compositionally biased region" description="Basic residues" evidence="1">
    <location>
        <begin position="375"/>
        <end position="386"/>
    </location>
</feature>
<feature type="compositionally biased region" description="Basic residues" evidence="1">
    <location>
        <begin position="231"/>
        <end position="240"/>
    </location>
</feature>
<keyword evidence="3" id="KW-1185">Reference proteome</keyword>
<feature type="compositionally biased region" description="Basic residues" evidence="1">
    <location>
        <begin position="298"/>
        <end position="310"/>
    </location>
</feature>
<comment type="caution">
    <text evidence="2">The sequence shown here is derived from an EMBL/GenBank/DDBJ whole genome shotgun (WGS) entry which is preliminary data.</text>
</comment>
<feature type="compositionally biased region" description="Gly residues" evidence="1">
    <location>
        <begin position="199"/>
        <end position="213"/>
    </location>
</feature>
<evidence type="ECO:0000313" key="2">
    <source>
        <dbReference type="EMBL" id="KAG2563019.1"/>
    </source>
</evidence>
<name>A0A8T0PR73_PANVG</name>
<protein>
    <submittedName>
        <fullName evidence="2">Uncharacterized protein</fullName>
    </submittedName>
</protein>
<organism evidence="2 3">
    <name type="scientific">Panicum virgatum</name>
    <name type="common">Blackwell switchgrass</name>
    <dbReference type="NCBI Taxonomy" id="38727"/>
    <lineage>
        <taxon>Eukaryota</taxon>
        <taxon>Viridiplantae</taxon>
        <taxon>Streptophyta</taxon>
        <taxon>Embryophyta</taxon>
        <taxon>Tracheophyta</taxon>
        <taxon>Spermatophyta</taxon>
        <taxon>Magnoliopsida</taxon>
        <taxon>Liliopsida</taxon>
        <taxon>Poales</taxon>
        <taxon>Poaceae</taxon>
        <taxon>PACMAD clade</taxon>
        <taxon>Panicoideae</taxon>
        <taxon>Panicodae</taxon>
        <taxon>Paniceae</taxon>
        <taxon>Panicinae</taxon>
        <taxon>Panicum</taxon>
        <taxon>Panicum sect. Hiantes</taxon>
    </lineage>
</organism>
<feature type="region of interest" description="Disordered" evidence="1">
    <location>
        <begin position="364"/>
        <end position="399"/>
    </location>
</feature>